<dbReference type="SUPFAM" id="SSF49785">
    <property type="entry name" value="Galactose-binding domain-like"/>
    <property type="match status" value="1"/>
</dbReference>
<dbReference type="EMBL" id="ML179345">
    <property type="protein sequence ID" value="THU90112.1"/>
    <property type="molecule type" value="Genomic_DNA"/>
</dbReference>
<evidence type="ECO:0000256" key="11">
    <source>
        <dbReference type="ARBA" id="ARBA00023326"/>
    </source>
</evidence>
<dbReference type="SUPFAM" id="SSF49452">
    <property type="entry name" value="Starch-binding domain-like"/>
    <property type="match status" value="1"/>
</dbReference>
<evidence type="ECO:0000256" key="4">
    <source>
        <dbReference type="ARBA" id="ARBA00012437"/>
    </source>
</evidence>
<dbReference type="GO" id="GO:0030246">
    <property type="term" value="F:carbohydrate binding"/>
    <property type="evidence" value="ECO:0007669"/>
    <property type="project" value="InterPro"/>
</dbReference>
<name>A0A4S8LLG7_DENBC</name>
<dbReference type="Pfam" id="PF14686">
    <property type="entry name" value="fn3_3"/>
    <property type="match status" value="1"/>
</dbReference>
<dbReference type="Pfam" id="PF14683">
    <property type="entry name" value="CBM-like"/>
    <property type="match status" value="1"/>
</dbReference>
<keyword evidence="17" id="KW-1185">Reference proteome</keyword>
<keyword evidence="5" id="KW-0964">Secreted</keyword>
<dbReference type="PANTHER" id="PTHR36574:SF1">
    <property type="entry name" value="RHAMNOGALACTURONATE LYASE-RELATED"/>
    <property type="match status" value="1"/>
</dbReference>
<dbReference type="CDD" id="cd10317">
    <property type="entry name" value="RGL4_C"/>
    <property type="match status" value="1"/>
</dbReference>
<dbReference type="PANTHER" id="PTHR36574">
    <property type="entry name" value="RHAMNOGALACTURONATE LYASE-RELATED"/>
    <property type="match status" value="1"/>
</dbReference>
<keyword evidence="9" id="KW-0119">Carbohydrate metabolism</keyword>
<feature type="chain" id="PRO_5020851331" description="rhamnogalacturonan endolyase" evidence="12">
    <location>
        <begin position="23"/>
        <end position="521"/>
    </location>
</feature>
<feature type="signal peptide" evidence="12">
    <location>
        <begin position="1"/>
        <end position="22"/>
    </location>
</feature>
<evidence type="ECO:0000259" key="14">
    <source>
        <dbReference type="Pfam" id="PF14683"/>
    </source>
</evidence>
<keyword evidence="8 16" id="KW-0456">Lyase</keyword>
<dbReference type="InterPro" id="IPR029411">
    <property type="entry name" value="RG-lyase_III"/>
</dbReference>
<evidence type="ECO:0000259" key="15">
    <source>
        <dbReference type="Pfam" id="PF14686"/>
    </source>
</evidence>
<dbReference type="SUPFAM" id="SSF74650">
    <property type="entry name" value="Galactose mutarotase-like"/>
    <property type="match status" value="1"/>
</dbReference>
<comment type="subcellular location">
    <subcellularLocation>
        <location evidence="2">Secreted</location>
    </subcellularLocation>
</comment>
<dbReference type="GO" id="GO:0045490">
    <property type="term" value="P:pectin catabolic process"/>
    <property type="evidence" value="ECO:0007669"/>
    <property type="project" value="TreeGrafter"/>
</dbReference>
<dbReference type="AlphaFoldDB" id="A0A4S8LLG7"/>
<reference evidence="16 17" key="1">
    <citation type="journal article" date="2019" name="Nat. Ecol. Evol.">
        <title>Megaphylogeny resolves global patterns of mushroom evolution.</title>
        <authorList>
            <person name="Varga T."/>
            <person name="Krizsan K."/>
            <person name="Foldi C."/>
            <person name="Dima B."/>
            <person name="Sanchez-Garcia M."/>
            <person name="Sanchez-Ramirez S."/>
            <person name="Szollosi G.J."/>
            <person name="Szarkandi J.G."/>
            <person name="Papp V."/>
            <person name="Albert L."/>
            <person name="Andreopoulos W."/>
            <person name="Angelini C."/>
            <person name="Antonin V."/>
            <person name="Barry K.W."/>
            <person name="Bougher N.L."/>
            <person name="Buchanan P."/>
            <person name="Buyck B."/>
            <person name="Bense V."/>
            <person name="Catcheside P."/>
            <person name="Chovatia M."/>
            <person name="Cooper J."/>
            <person name="Damon W."/>
            <person name="Desjardin D."/>
            <person name="Finy P."/>
            <person name="Geml J."/>
            <person name="Haridas S."/>
            <person name="Hughes K."/>
            <person name="Justo A."/>
            <person name="Karasinski D."/>
            <person name="Kautmanova I."/>
            <person name="Kiss B."/>
            <person name="Kocsube S."/>
            <person name="Kotiranta H."/>
            <person name="LaButti K.M."/>
            <person name="Lechner B.E."/>
            <person name="Liimatainen K."/>
            <person name="Lipzen A."/>
            <person name="Lukacs Z."/>
            <person name="Mihaltcheva S."/>
            <person name="Morgado L.N."/>
            <person name="Niskanen T."/>
            <person name="Noordeloos M.E."/>
            <person name="Ohm R.A."/>
            <person name="Ortiz-Santana B."/>
            <person name="Ovrebo C."/>
            <person name="Racz N."/>
            <person name="Riley R."/>
            <person name="Savchenko A."/>
            <person name="Shiryaev A."/>
            <person name="Soop K."/>
            <person name="Spirin V."/>
            <person name="Szebenyi C."/>
            <person name="Tomsovsky M."/>
            <person name="Tulloss R.E."/>
            <person name="Uehling J."/>
            <person name="Grigoriev I.V."/>
            <person name="Vagvolgyi C."/>
            <person name="Papp T."/>
            <person name="Martin F.M."/>
            <person name="Miettinen O."/>
            <person name="Hibbett D.S."/>
            <person name="Nagy L.G."/>
        </authorList>
    </citation>
    <scope>NUCLEOTIDE SEQUENCE [LARGE SCALE GENOMIC DNA]</scope>
    <source>
        <strain evidence="16 17">CBS 962.96</strain>
    </source>
</reference>
<evidence type="ECO:0000256" key="10">
    <source>
        <dbReference type="ARBA" id="ARBA00023316"/>
    </source>
</evidence>
<dbReference type="GO" id="GO:0005576">
    <property type="term" value="C:extracellular region"/>
    <property type="evidence" value="ECO:0007669"/>
    <property type="project" value="UniProtKB-SubCell"/>
</dbReference>
<keyword evidence="10" id="KW-0961">Cell wall biogenesis/degradation</keyword>
<feature type="domain" description="Rhamnogalacturonan lyase" evidence="14">
    <location>
        <begin position="361"/>
        <end position="520"/>
    </location>
</feature>
<dbReference type="GO" id="GO:0102210">
    <property type="term" value="F:rhamnogalacturonan endolyase activity"/>
    <property type="evidence" value="ECO:0007669"/>
    <property type="project" value="UniProtKB-EC"/>
</dbReference>
<gene>
    <name evidence="16" type="ORF">K435DRAFT_830241</name>
</gene>
<evidence type="ECO:0000256" key="2">
    <source>
        <dbReference type="ARBA" id="ARBA00004613"/>
    </source>
</evidence>
<evidence type="ECO:0000313" key="17">
    <source>
        <dbReference type="Proteomes" id="UP000297245"/>
    </source>
</evidence>
<comment type="catalytic activity">
    <reaction evidence="1">
        <text>Endotype eliminative cleavage of L-alpha-rhamnopyranosyl-(1-&gt;4)-alpha-D-galactopyranosyluronic acid bonds of rhamnogalacturonan I domains in ramified hairy regions of pectin leaving L-rhamnopyranose at the reducing end and 4-deoxy-4,5-unsaturated D-galactopyranosyluronic acid at the non-reducing end.</text>
        <dbReference type="EC" id="4.2.2.23"/>
    </reaction>
</comment>
<dbReference type="InterPro" id="IPR011013">
    <property type="entry name" value="Gal_mutarotase_sf_dom"/>
</dbReference>
<dbReference type="InterPro" id="IPR013784">
    <property type="entry name" value="Carb-bd-like_fold"/>
</dbReference>
<evidence type="ECO:0000256" key="12">
    <source>
        <dbReference type="SAM" id="SignalP"/>
    </source>
</evidence>
<dbReference type="InterPro" id="IPR014718">
    <property type="entry name" value="GH-type_carb-bd"/>
</dbReference>
<evidence type="ECO:0000256" key="6">
    <source>
        <dbReference type="ARBA" id="ARBA00022729"/>
    </source>
</evidence>
<evidence type="ECO:0000256" key="3">
    <source>
        <dbReference type="ARBA" id="ARBA00010418"/>
    </source>
</evidence>
<comment type="similarity">
    <text evidence="3">Belongs to the polysaccharide lyase 4 family.</text>
</comment>
<dbReference type="InterPro" id="IPR008979">
    <property type="entry name" value="Galactose-bd-like_sf"/>
</dbReference>
<sequence>MFRKFLAAAVVNVALFLPTVLGFGITTSGNNLVVDTSAGLVFSVDRTNGDVVSMLFNGQQAQDQSGKHSQIASGIGASCSSSQPSSNIILITCTTSTLTQYYLARNGDPAIHMATFTTAEPSVGELRFIARLNNAVLPNGFPQSSIRGGTAIEGSDVFTVNGQTRSKFYSSRQFIDDAVKGVSGNGIAAWMIIPGTGFEASSGGPFFRDIDNQGGDQQEFYFYMNSGHTQTESFRQGLHGPYALWFTTGSTPSTFDTSFWAGLPVSGFVAQSGRGRVTGTATGIPSQFNSLISVGFSNSNNEYWVRADTAGRFTSPFMKPGTYTMTLYKVELAVASQSVSVSAGGTTTSNIASTEANPTVIWQIGDFDGTPRGFLNADKIETMHPSDSRMMTFTVGDAVNKFPMAIFKAIGSVTIRFTLTASQGGARTLDIGTTLAFAGARPQITLNSFTGAIPAVPNQPDSRGVTRGTWRGNNIMYSVAIPSGVLLTGGSVNTLTINAVSGSSGDAFLSPNLVFDAIRLH</sequence>
<evidence type="ECO:0000259" key="13">
    <source>
        <dbReference type="Pfam" id="PF09284"/>
    </source>
</evidence>
<dbReference type="Proteomes" id="UP000297245">
    <property type="component" value="Unassembled WGS sequence"/>
</dbReference>
<keyword evidence="7" id="KW-1015">Disulfide bond</keyword>
<dbReference type="Gene3D" id="2.60.120.260">
    <property type="entry name" value="Galactose-binding domain-like"/>
    <property type="match status" value="1"/>
</dbReference>
<dbReference type="Pfam" id="PF09284">
    <property type="entry name" value="RhgB_N"/>
    <property type="match status" value="1"/>
</dbReference>
<dbReference type="GO" id="GO:0071555">
    <property type="term" value="P:cell wall organization"/>
    <property type="evidence" value="ECO:0007669"/>
    <property type="project" value="UniProtKB-KW"/>
</dbReference>
<dbReference type="OrthoDB" id="114708at2759"/>
<organism evidence="16 17">
    <name type="scientific">Dendrothele bispora (strain CBS 962.96)</name>
    <dbReference type="NCBI Taxonomy" id="1314807"/>
    <lineage>
        <taxon>Eukaryota</taxon>
        <taxon>Fungi</taxon>
        <taxon>Dikarya</taxon>
        <taxon>Basidiomycota</taxon>
        <taxon>Agaricomycotina</taxon>
        <taxon>Agaricomycetes</taxon>
        <taxon>Agaricomycetidae</taxon>
        <taxon>Agaricales</taxon>
        <taxon>Agaricales incertae sedis</taxon>
        <taxon>Dendrothele</taxon>
    </lineage>
</organism>
<accession>A0A4S8LLG7</accession>
<dbReference type="Gene3D" id="2.70.98.10">
    <property type="match status" value="1"/>
</dbReference>
<dbReference type="Gene3D" id="2.60.40.1120">
    <property type="entry name" value="Carboxypeptidase-like, regulatory domain"/>
    <property type="match status" value="1"/>
</dbReference>
<dbReference type="InterPro" id="IPR016590">
    <property type="entry name" value="Rhamnogalacturonase_B"/>
</dbReference>
<dbReference type="CDD" id="cd10320">
    <property type="entry name" value="RGL4_N"/>
    <property type="match status" value="1"/>
</dbReference>
<evidence type="ECO:0000256" key="7">
    <source>
        <dbReference type="ARBA" id="ARBA00023157"/>
    </source>
</evidence>
<feature type="domain" description="Rhamnogalacturonase B N-terminal" evidence="13">
    <location>
        <begin position="23"/>
        <end position="267"/>
    </location>
</feature>
<keyword evidence="11" id="KW-0624">Polysaccharide degradation</keyword>
<evidence type="ECO:0000256" key="1">
    <source>
        <dbReference type="ARBA" id="ARBA00001324"/>
    </source>
</evidence>
<evidence type="ECO:0000256" key="5">
    <source>
        <dbReference type="ARBA" id="ARBA00022525"/>
    </source>
</evidence>
<keyword evidence="6 12" id="KW-0732">Signal</keyword>
<evidence type="ECO:0000313" key="16">
    <source>
        <dbReference type="EMBL" id="THU90112.1"/>
    </source>
</evidence>
<feature type="domain" description="Rhamnogalacturonan lyase" evidence="15">
    <location>
        <begin position="273"/>
        <end position="348"/>
    </location>
</feature>
<dbReference type="InterPro" id="IPR015364">
    <property type="entry name" value="RhgB_N"/>
</dbReference>
<proteinExistence type="inferred from homology"/>
<evidence type="ECO:0000256" key="9">
    <source>
        <dbReference type="ARBA" id="ARBA00023277"/>
    </source>
</evidence>
<dbReference type="CDD" id="cd10316">
    <property type="entry name" value="RGL4_M"/>
    <property type="match status" value="1"/>
</dbReference>
<dbReference type="EC" id="4.2.2.23" evidence="4"/>
<protein>
    <recommendedName>
        <fullName evidence="4">rhamnogalacturonan endolyase</fullName>
        <ecNumber evidence="4">4.2.2.23</ecNumber>
    </recommendedName>
</protein>
<evidence type="ECO:0000256" key="8">
    <source>
        <dbReference type="ARBA" id="ARBA00023239"/>
    </source>
</evidence>
<dbReference type="InterPro" id="IPR029413">
    <property type="entry name" value="RG-lyase_II"/>
</dbReference>